<feature type="region of interest" description="Disordered" evidence="4">
    <location>
        <begin position="858"/>
        <end position="930"/>
    </location>
</feature>
<accession>A0AA35XJL5</accession>
<dbReference type="PANTHER" id="PTHR24173:SF74">
    <property type="entry name" value="ANKYRIN REPEAT DOMAIN-CONTAINING PROTEIN 16"/>
    <property type="match status" value="1"/>
</dbReference>
<gene>
    <name evidence="5" type="ORF">GBAR_LOCUS29602</name>
</gene>
<dbReference type="Pfam" id="PF12796">
    <property type="entry name" value="Ank_2"/>
    <property type="match status" value="2"/>
</dbReference>
<evidence type="ECO:0000256" key="2">
    <source>
        <dbReference type="ARBA" id="ARBA00023043"/>
    </source>
</evidence>
<dbReference type="InterPro" id="IPR036770">
    <property type="entry name" value="Ankyrin_rpt-contain_sf"/>
</dbReference>
<keyword evidence="2 3" id="KW-0040">ANK repeat</keyword>
<feature type="compositionally biased region" description="Acidic residues" evidence="4">
    <location>
        <begin position="885"/>
        <end position="894"/>
    </location>
</feature>
<feature type="compositionally biased region" description="Polar residues" evidence="4">
    <location>
        <begin position="806"/>
        <end position="821"/>
    </location>
</feature>
<feature type="compositionally biased region" description="Low complexity" evidence="4">
    <location>
        <begin position="895"/>
        <end position="916"/>
    </location>
</feature>
<feature type="compositionally biased region" description="Polar residues" evidence="4">
    <location>
        <begin position="917"/>
        <end position="927"/>
    </location>
</feature>
<dbReference type="AlphaFoldDB" id="A0AA35XJL5"/>
<keyword evidence="6" id="KW-1185">Reference proteome</keyword>
<name>A0AA35XJL5_GEOBA</name>
<keyword evidence="1" id="KW-0677">Repeat</keyword>
<evidence type="ECO:0000313" key="6">
    <source>
        <dbReference type="Proteomes" id="UP001174909"/>
    </source>
</evidence>
<dbReference type="SUPFAM" id="SSF48403">
    <property type="entry name" value="Ankyrin repeat"/>
    <property type="match status" value="1"/>
</dbReference>
<dbReference type="Proteomes" id="UP001174909">
    <property type="component" value="Unassembled WGS sequence"/>
</dbReference>
<feature type="repeat" description="ANK" evidence="3">
    <location>
        <begin position="111"/>
        <end position="143"/>
    </location>
</feature>
<dbReference type="EMBL" id="CASHTH010004156">
    <property type="protein sequence ID" value="CAI8054190.1"/>
    <property type="molecule type" value="Genomic_DNA"/>
</dbReference>
<sequence>MDEFLELCSQESRLTSQERRERVKSLLEKGQLNPLQRHGDAGWYPLHYAAKYGRGEVIQLLVSERQCDPRLQTRDGRSTALHVACEYRQAEAIEALCRLLPDGAPARRDKNGNTPLHVACRSGSMEIVSRLTRKYHSARCMNETNRAGSTPFGTAVREGHPSIARFFMSLEVGNPASKFSDFREVFPSFRHKQSLDHPVSIFVMGNRKTGKSTLIKSVQIEGVLNHAMGLFLPTSNVEYHSGGIVASDVSGSGYGGRIKFYELASCKQSTQENIFSTFAMNGKAIFVITVSFKLELKQIEATLLYWLSFIHHQFKPSKMPYVAVVGSFLFYYKLGSLRLENRYRLHLAYHRVLSTHQELCSHFHFIGKFSMDCRRSQSPGMDQFRKALHRRCRELRPRVGEVPSSCYVLWNALHAMCPGDSDPPIVKLSEIQQIVSEHSSTAPVSLFSLLPSHTENPPPSHVEDIHSLLVKLEERRAVLILSHLDSEDPLVVFDELKLITLIDSALIQRAMRLSAASYLNPAIMSDDKLVHCLSPLSNSLKKAVLLNILHHFMIMEVMARGNDTKYFLPSVLNIYPSADGQVQVWKMDDASYTIGFAQCIVPRPNQVIPVFMPRFLYFLLYELYSSLDDYDNVSMSQSGLHFEIAQFLQVYITIDSSAVVVNMRCSQSGIFSCLKFRNLFESIIHRQRELLQPMVKITEYIVPIEGINLPVTKVRHILAHGIKVDTLKNFLITKSTTAPSAESMVKLRSFEPYEWLSKLQKSHLNSLLDHRLTNVQVSKPFIRDLASCVGSNWKKLLEFSDDLQNCDTSPHSDENSSSDTAEPQDRPTYHVLLGVFSSMSIFQTNLASVLKNPEEYRIPSTPLVPQRDIESNQSEPPSSAPPDPPGEEGGEPLDESLSYLPPSSSSSNSHSIINTSGHDLSQPSQPDGITIKTCSTSSDASSLASTSNTNTNVPSMKIGRATLLSSQFPQEIQFVSQPQSLKCVSTGGTHHDEVHGISFTIPPQAVQDGGEMEIEYAVAAVGSIYLPRHPHPSISHTVGQN</sequence>
<evidence type="ECO:0000256" key="4">
    <source>
        <dbReference type="SAM" id="MobiDB-lite"/>
    </source>
</evidence>
<evidence type="ECO:0000313" key="5">
    <source>
        <dbReference type="EMBL" id="CAI8054190.1"/>
    </source>
</evidence>
<organism evidence="5 6">
    <name type="scientific">Geodia barretti</name>
    <name type="common">Barrett's horny sponge</name>
    <dbReference type="NCBI Taxonomy" id="519541"/>
    <lineage>
        <taxon>Eukaryota</taxon>
        <taxon>Metazoa</taxon>
        <taxon>Porifera</taxon>
        <taxon>Demospongiae</taxon>
        <taxon>Heteroscleromorpha</taxon>
        <taxon>Tetractinellida</taxon>
        <taxon>Astrophorina</taxon>
        <taxon>Geodiidae</taxon>
        <taxon>Geodia</taxon>
    </lineage>
</organism>
<dbReference type="SMART" id="SM00248">
    <property type="entry name" value="ANK"/>
    <property type="match status" value="4"/>
</dbReference>
<evidence type="ECO:0000256" key="1">
    <source>
        <dbReference type="ARBA" id="ARBA00022737"/>
    </source>
</evidence>
<dbReference type="PANTHER" id="PTHR24173">
    <property type="entry name" value="ANKYRIN REPEAT CONTAINING"/>
    <property type="match status" value="1"/>
</dbReference>
<dbReference type="InterPro" id="IPR002110">
    <property type="entry name" value="Ankyrin_rpt"/>
</dbReference>
<proteinExistence type="predicted"/>
<dbReference type="PROSITE" id="PS50088">
    <property type="entry name" value="ANK_REPEAT"/>
    <property type="match status" value="2"/>
</dbReference>
<feature type="repeat" description="ANK" evidence="3">
    <location>
        <begin position="41"/>
        <end position="63"/>
    </location>
</feature>
<dbReference type="Gene3D" id="1.25.40.20">
    <property type="entry name" value="Ankyrin repeat-containing domain"/>
    <property type="match status" value="1"/>
</dbReference>
<evidence type="ECO:0000256" key="3">
    <source>
        <dbReference type="PROSITE-ProRule" id="PRU00023"/>
    </source>
</evidence>
<protein>
    <submittedName>
        <fullName evidence="5">Ankyrin-1</fullName>
    </submittedName>
</protein>
<feature type="region of interest" description="Disordered" evidence="4">
    <location>
        <begin position="806"/>
        <end position="826"/>
    </location>
</feature>
<comment type="caution">
    <text evidence="5">The sequence shown here is derived from an EMBL/GenBank/DDBJ whole genome shotgun (WGS) entry which is preliminary data.</text>
</comment>
<dbReference type="PROSITE" id="PS50297">
    <property type="entry name" value="ANK_REP_REGION"/>
    <property type="match status" value="2"/>
</dbReference>
<reference evidence="5" key="1">
    <citation type="submission" date="2023-03" db="EMBL/GenBank/DDBJ databases">
        <authorList>
            <person name="Steffen K."/>
            <person name="Cardenas P."/>
        </authorList>
    </citation>
    <scope>NUCLEOTIDE SEQUENCE</scope>
</reference>